<evidence type="ECO:0000256" key="11">
    <source>
        <dbReference type="ARBA" id="ARBA00023157"/>
    </source>
</evidence>
<keyword evidence="11" id="KW-1015">Disulfide bond</keyword>
<name>A0AAN8PGP3_POLSC</name>
<dbReference type="Pfam" id="PF06468">
    <property type="entry name" value="Spond_N"/>
    <property type="match status" value="1"/>
</dbReference>
<evidence type="ECO:0000313" key="20">
    <source>
        <dbReference type="Proteomes" id="UP001372834"/>
    </source>
</evidence>
<dbReference type="InterPro" id="IPR009465">
    <property type="entry name" value="Spondin_N"/>
</dbReference>
<dbReference type="Pfam" id="PF02014">
    <property type="entry name" value="Reeler"/>
    <property type="match status" value="1"/>
</dbReference>
<keyword evidence="3" id="KW-0964">Secreted</keyword>
<evidence type="ECO:0000256" key="4">
    <source>
        <dbReference type="ARBA" id="ARBA00022530"/>
    </source>
</evidence>
<evidence type="ECO:0000259" key="16">
    <source>
        <dbReference type="PROSITE" id="PS50279"/>
    </source>
</evidence>
<dbReference type="SUPFAM" id="SSF82895">
    <property type="entry name" value="TSP-1 type 1 repeat"/>
    <property type="match status" value="5"/>
</dbReference>
<dbReference type="PROSITE" id="PS00280">
    <property type="entry name" value="BPTI_KUNITZ_1"/>
    <property type="match status" value="1"/>
</dbReference>
<dbReference type="PROSITE" id="PS51020">
    <property type="entry name" value="SPONDIN"/>
    <property type="match status" value="1"/>
</dbReference>
<dbReference type="PROSITE" id="PS50092">
    <property type="entry name" value="TSP1"/>
    <property type="match status" value="5"/>
</dbReference>
<evidence type="ECO:0000256" key="3">
    <source>
        <dbReference type="ARBA" id="ARBA00022525"/>
    </source>
</evidence>
<dbReference type="InterPro" id="IPR002223">
    <property type="entry name" value="Kunitz_BPTI"/>
</dbReference>
<feature type="domain" description="BPTI/Kunitz inhibitor" evidence="16">
    <location>
        <begin position="649"/>
        <end position="699"/>
    </location>
</feature>
<dbReference type="AlphaFoldDB" id="A0AAN8PGP3"/>
<dbReference type="InterPro" id="IPR020901">
    <property type="entry name" value="Prtase_inh_Kunz-CS"/>
</dbReference>
<dbReference type="Gene3D" id="2.60.40.2130">
    <property type="entry name" value="F-spondin domain"/>
    <property type="match status" value="1"/>
</dbReference>
<dbReference type="PROSITE" id="PS51019">
    <property type="entry name" value="REELIN"/>
    <property type="match status" value="1"/>
</dbReference>
<comment type="subcellular location">
    <subcellularLocation>
        <location evidence="1">Secreted</location>
        <location evidence="1">Extracellular space</location>
        <location evidence="1">Extracellular matrix</location>
    </subcellularLocation>
</comment>
<dbReference type="InterPro" id="IPR002861">
    <property type="entry name" value="Reeler_dom"/>
</dbReference>
<dbReference type="SMART" id="SM00131">
    <property type="entry name" value="KU"/>
    <property type="match status" value="1"/>
</dbReference>
<feature type="signal peptide" evidence="15">
    <location>
        <begin position="1"/>
        <end position="23"/>
    </location>
</feature>
<evidence type="ECO:0000256" key="7">
    <source>
        <dbReference type="ARBA" id="ARBA00022729"/>
    </source>
</evidence>
<accession>A0AAN8PGP3</accession>
<evidence type="ECO:0000256" key="14">
    <source>
        <dbReference type="SAM" id="MobiDB-lite"/>
    </source>
</evidence>
<evidence type="ECO:0000256" key="9">
    <source>
        <dbReference type="ARBA" id="ARBA00022889"/>
    </source>
</evidence>
<dbReference type="InterPro" id="IPR051418">
    <property type="entry name" value="Spondin/Thrombospondin_T1"/>
</dbReference>
<dbReference type="InterPro" id="IPR036880">
    <property type="entry name" value="Kunitz_BPTI_sf"/>
</dbReference>
<dbReference type="Pfam" id="PF19028">
    <property type="entry name" value="TSP1_spondin"/>
    <property type="match status" value="2"/>
</dbReference>
<evidence type="ECO:0000256" key="13">
    <source>
        <dbReference type="ARBA" id="ARBA00030964"/>
    </source>
</evidence>
<dbReference type="Proteomes" id="UP001372834">
    <property type="component" value="Unassembled WGS sequence"/>
</dbReference>
<dbReference type="PRINTS" id="PR00759">
    <property type="entry name" value="BASICPTASE"/>
</dbReference>
<keyword evidence="8" id="KW-0677">Repeat</keyword>
<evidence type="ECO:0000256" key="8">
    <source>
        <dbReference type="ARBA" id="ARBA00022737"/>
    </source>
</evidence>
<keyword evidence="7 15" id="KW-0732">Signal</keyword>
<dbReference type="InterPro" id="IPR036383">
    <property type="entry name" value="TSP1_rpt_sf"/>
</dbReference>
<dbReference type="Gene3D" id="4.10.410.10">
    <property type="entry name" value="Pancreatic trypsin inhibitor Kunitz domain"/>
    <property type="match status" value="1"/>
</dbReference>
<dbReference type="SMART" id="SM00209">
    <property type="entry name" value="TSP1"/>
    <property type="match status" value="5"/>
</dbReference>
<evidence type="ECO:0000313" key="19">
    <source>
        <dbReference type="EMBL" id="KAK6631179.1"/>
    </source>
</evidence>
<dbReference type="PANTHER" id="PTHR11311">
    <property type="entry name" value="SPONDIN"/>
    <property type="match status" value="1"/>
</dbReference>
<reference evidence="19 20" key="1">
    <citation type="submission" date="2023-10" db="EMBL/GenBank/DDBJ databases">
        <title>Genomes of two closely related lineages of the louse Polyplax serrata with different host specificities.</title>
        <authorList>
            <person name="Martinu J."/>
            <person name="Tarabai H."/>
            <person name="Stefka J."/>
            <person name="Hypsa V."/>
        </authorList>
    </citation>
    <scope>NUCLEOTIDE SEQUENCE [LARGE SCALE GENOMIC DNA]</scope>
    <source>
        <strain evidence="19">HR10_N</strain>
    </source>
</reference>
<dbReference type="Pfam" id="PF00090">
    <property type="entry name" value="TSP_1"/>
    <property type="match status" value="3"/>
</dbReference>
<dbReference type="EMBL" id="JAWJWE010000009">
    <property type="protein sequence ID" value="KAK6631179.1"/>
    <property type="molecule type" value="Genomic_DNA"/>
</dbReference>
<feature type="chain" id="PRO_5042888720" description="Spondin-1" evidence="15">
    <location>
        <begin position="24"/>
        <end position="932"/>
    </location>
</feature>
<proteinExistence type="predicted"/>
<sequence>MRGGVLLTISASLFLLLIEPGKSSTFRCSDRTPEGRFTPRATSDNKFQIKISGSPSSYEPGEKYTVSLLGTKQYQVSNKFTGFFLTVQSADALYGNDREGRHTNVGTFHPMLGDALTQISETCPNAVTQTSSIYKSEIQVYWKAPPSGSGCVVFRATVVEDRYIWYIDDGELSLTLCEDMQENINEQPEVLEKCCACDEAKYEVTFEGLWSRHTHPKDFPSNGWLTRFSDIIGASHSSEYRFWQYGEIASEGLRQVAETGSTRMLESELKSESEHIRTIIKARGISYPNVTGKTFAVFRVDRKHHLISIVSMIDPSPDWIVGVSGLELCLKNCSWIEFKVLNLYPWDAGTDSGTSYISPDSPTNPRDPIRQITTRHPKDESSPFYDPTGAEMKPFARLYLTRQRLYEKSCTDDSITQDEEDINHECAVGEWSEWEPCSVTCGRGLRYRQRSYVDQILAESKSCRVKLTSKMSCYGKRRICRDSMDRMNKDPDVWKNDPSCQVTEWTNWSPCSTTCGAGVRTRSRKYKIRGAKKKCSLLPGAQQLEQTDECFFQDDCYGDDDNDDGEASENCPVTMWSEWSPCSATCGPGTKIRSRQKLKHYNPFKQDSQDYYGSNEGDPCSNVATTQEVKCEGDISNCGHLVEEANRICRLPQDPGPCRGQIERWYFDINSETCKTFVYRGCKGNMNSFFTKEECEQTCFLLKEDLQKIRSAKLLQYGVELSGVLSYHLPMLDEPHLTTSRNEASGSANDQFNGLKAGNQIINMNSTFGLPYTFSTPMTIEGIYGEVIDCKTTPWTPWSECSKTCGRGIKERMRHILVHPQNGGKPCPQKLLKKRKCKIQSCEENRKYSKELKETPPTWGTTDLVHFQRLDERSKRDCILSEWSPWSPCSATCGINAVRQRTKDIIQAPSLNGNPCQSRIEITPCNLLPCQF</sequence>
<dbReference type="PANTHER" id="PTHR11311:SF16">
    <property type="entry name" value="SPONDIN-1"/>
    <property type="match status" value="1"/>
</dbReference>
<dbReference type="GO" id="GO:0004867">
    <property type="term" value="F:serine-type endopeptidase inhibitor activity"/>
    <property type="evidence" value="ECO:0007669"/>
    <property type="project" value="UniProtKB-KW"/>
</dbReference>
<keyword evidence="12" id="KW-0325">Glycoprotein</keyword>
<feature type="region of interest" description="Disordered" evidence="14">
    <location>
        <begin position="354"/>
        <end position="386"/>
    </location>
</feature>
<gene>
    <name evidence="19" type="ORF">RUM43_014275</name>
</gene>
<dbReference type="GO" id="GO:0046872">
    <property type="term" value="F:metal ion binding"/>
    <property type="evidence" value="ECO:0007669"/>
    <property type="project" value="UniProtKB-KW"/>
</dbReference>
<dbReference type="InterPro" id="IPR044004">
    <property type="entry name" value="TSP1_spondin_dom"/>
</dbReference>
<keyword evidence="4" id="KW-0272">Extracellular matrix</keyword>
<dbReference type="InterPro" id="IPR038678">
    <property type="entry name" value="Spondin_N_sf"/>
</dbReference>
<dbReference type="PROSITE" id="PS50279">
    <property type="entry name" value="BPTI_KUNITZ_2"/>
    <property type="match status" value="1"/>
</dbReference>
<evidence type="ECO:0000256" key="6">
    <source>
        <dbReference type="ARBA" id="ARBA00022723"/>
    </source>
</evidence>
<comment type="caution">
    <text evidence="19">The sequence shown here is derived from an EMBL/GenBank/DDBJ whole genome shotgun (WGS) entry which is preliminary data.</text>
</comment>
<dbReference type="InterPro" id="IPR042307">
    <property type="entry name" value="Reeler_sf"/>
</dbReference>
<evidence type="ECO:0000256" key="10">
    <source>
        <dbReference type="ARBA" id="ARBA00022900"/>
    </source>
</evidence>
<feature type="domain" description="Spondin" evidence="18">
    <location>
        <begin position="190"/>
        <end position="380"/>
    </location>
</feature>
<dbReference type="SUPFAM" id="SSF57362">
    <property type="entry name" value="BPTI-like"/>
    <property type="match status" value="1"/>
</dbReference>
<dbReference type="GO" id="GO:0031012">
    <property type="term" value="C:extracellular matrix"/>
    <property type="evidence" value="ECO:0007669"/>
    <property type="project" value="TreeGrafter"/>
</dbReference>
<dbReference type="CDD" id="cd08544">
    <property type="entry name" value="Reeler"/>
    <property type="match status" value="1"/>
</dbReference>
<dbReference type="CDD" id="cd00109">
    <property type="entry name" value="Kunitz-type"/>
    <property type="match status" value="1"/>
</dbReference>
<keyword evidence="6" id="KW-0479">Metal-binding</keyword>
<organism evidence="19 20">
    <name type="scientific">Polyplax serrata</name>
    <name type="common">Common mouse louse</name>
    <dbReference type="NCBI Taxonomy" id="468196"/>
    <lineage>
        <taxon>Eukaryota</taxon>
        <taxon>Metazoa</taxon>
        <taxon>Ecdysozoa</taxon>
        <taxon>Arthropoda</taxon>
        <taxon>Hexapoda</taxon>
        <taxon>Insecta</taxon>
        <taxon>Pterygota</taxon>
        <taxon>Neoptera</taxon>
        <taxon>Paraneoptera</taxon>
        <taxon>Psocodea</taxon>
        <taxon>Troctomorpha</taxon>
        <taxon>Phthiraptera</taxon>
        <taxon>Anoplura</taxon>
        <taxon>Polyplacidae</taxon>
        <taxon>Polyplax</taxon>
    </lineage>
</organism>
<dbReference type="GO" id="GO:0007155">
    <property type="term" value="P:cell adhesion"/>
    <property type="evidence" value="ECO:0007669"/>
    <property type="project" value="UniProtKB-KW"/>
</dbReference>
<dbReference type="Gene3D" id="2.60.40.4060">
    <property type="entry name" value="Reeler domain"/>
    <property type="match status" value="1"/>
</dbReference>
<protein>
    <recommendedName>
        <fullName evidence="2">Spondin-1</fullName>
    </recommendedName>
    <alternativeName>
        <fullName evidence="13">F-spondin</fullName>
    </alternativeName>
</protein>
<keyword evidence="9" id="KW-0130">Cell adhesion</keyword>
<evidence type="ECO:0000256" key="1">
    <source>
        <dbReference type="ARBA" id="ARBA00004498"/>
    </source>
</evidence>
<evidence type="ECO:0000259" key="17">
    <source>
        <dbReference type="PROSITE" id="PS51019"/>
    </source>
</evidence>
<evidence type="ECO:0000256" key="2">
    <source>
        <dbReference type="ARBA" id="ARBA00019594"/>
    </source>
</evidence>
<keyword evidence="5" id="KW-0646">Protease inhibitor</keyword>
<dbReference type="FunFam" id="4.10.410.10:FF:000020">
    <property type="entry name" value="Collagen, type VI, alpha 3"/>
    <property type="match status" value="1"/>
</dbReference>
<dbReference type="Gene3D" id="2.20.100.10">
    <property type="entry name" value="Thrombospondin type-1 (TSP1) repeat"/>
    <property type="match status" value="5"/>
</dbReference>
<feature type="domain" description="Reelin" evidence="17">
    <location>
        <begin position="13"/>
        <end position="189"/>
    </location>
</feature>
<dbReference type="InterPro" id="IPR000884">
    <property type="entry name" value="TSP1_rpt"/>
</dbReference>
<evidence type="ECO:0000259" key="18">
    <source>
        <dbReference type="PROSITE" id="PS51020"/>
    </source>
</evidence>
<evidence type="ECO:0000256" key="15">
    <source>
        <dbReference type="SAM" id="SignalP"/>
    </source>
</evidence>
<dbReference type="Pfam" id="PF00014">
    <property type="entry name" value="Kunitz_BPTI"/>
    <property type="match status" value="1"/>
</dbReference>
<evidence type="ECO:0000256" key="12">
    <source>
        <dbReference type="ARBA" id="ARBA00023180"/>
    </source>
</evidence>
<dbReference type="NCBIfam" id="NF038123">
    <property type="entry name" value="NF038123_dom"/>
    <property type="match status" value="1"/>
</dbReference>
<evidence type="ECO:0000256" key="5">
    <source>
        <dbReference type="ARBA" id="ARBA00022690"/>
    </source>
</evidence>
<keyword evidence="10" id="KW-0722">Serine protease inhibitor</keyword>
<dbReference type="FunFam" id="2.60.40.2130:FF:000002">
    <property type="entry name" value="Putative Spondin-1"/>
    <property type="match status" value="1"/>
</dbReference>
<feature type="compositionally biased region" description="Polar residues" evidence="14">
    <location>
        <begin position="354"/>
        <end position="364"/>
    </location>
</feature>